<proteinExistence type="predicted"/>
<comment type="caution">
    <text evidence="1">The sequence shown here is derived from an EMBL/GenBank/DDBJ whole genome shotgun (WGS) entry which is preliminary data.</text>
</comment>
<reference evidence="1 2" key="1">
    <citation type="journal article" date="2022" name="Plant J.">
        <title>Chromosome-level genome of Camellia lanceoleosa provides a valuable resource for understanding genome evolution and self-incompatibility.</title>
        <authorList>
            <person name="Gong W."/>
            <person name="Xiao S."/>
            <person name="Wang L."/>
            <person name="Liao Z."/>
            <person name="Chang Y."/>
            <person name="Mo W."/>
            <person name="Hu G."/>
            <person name="Li W."/>
            <person name="Zhao G."/>
            <person name="Zhu H."/>
            <person name="Hu X."/>
            <person name="Ji K."/>
            <person name="Xiang X."/>
            <person name="Song Q."/>
            <person name="Yuan D."/>
            <person name="Jin S."/>
            <person name="Zhang L."/>
        </authorList>
    </citation>
    <scope>NUCLEOTIDE SEQUENCE [LARGE SCALE GENOMIC DNA]</scope>
    <source>
        <strain evidence="1">SQ_2022a</strain>
    </source>
</reference>
<organism evidence="1 2">
    <name type="scientific">Camellia lanceoleosa</name>
    <dbReference type="NCBI Taxonomy" id="1840588"/>
    <lineage>
        <taxon>Eukaryota</taxon>
        <taxon>Viridiplantae</taxon>
        <taxon>Streptophyta</taxon>
        <taxon>Embryophyta</taxon>
        <taxon>Tracheophyta</taxon>
        <taxon>Spermatophyta</taxon>
        <taxon>Magnoliopsida</taxon>
        <taxon>eudicotyledons</taxon>
        <taxon>Gunneridae</taxon>
        <taxon>Pentapetalae</taxon>
        <taxon>asterids</taxon>
        <taxon>Ericales</taxon>
        <taxon>Theaceae</taxon>
        <taxon>Camellia</taxon>
    </lineage>
</organism>
<sequence length="399" mass="45678">MANQERNTEATDDAIMSSSSDYNLYLPMDIIVDILRRLPVKSLLRFRCVCKTFRHLISNPTFISSHLLHHRTTTATIFTFKHRTTTSLSLLQSPSSSQNPSNLVHPFPNHTRDLHLIGSINGLLCLCLSLSNHPLHCQRRIILLWNPATKLFKSLPPPTIQIPLRLFLFDRNFDDSLGFGFQFHSTSASDYKIVRIISFGAVPSRVEVYSAISDCWREIQVMDLRFYIHKLSCEMIVNGAPYWLLSTPSNRCLCFTWFDVQNEAFVMLPGFDFSGFYIGTLVHWKLMDWKDNAAVVVCCPGNPFFDVWMIEDRCGGESNWCKKFVIGPVLGVEQFWVLQCTKNGEIIVAEAGGRIFLYNPRNGETKDIPIHGVQFEAFHYVESLVSIEGFRQQELNNQP</sequence>
<dbReference type="Proteomes" id="UP001060215">
    <property type="component" value="Chromosome 3"/>
</dbReference>
<accession>A0ACC0II08</accession>
<evidence type="ECO:0000313" key="2">
    <source>
        <dbReference type="Proteomes" id="UP001060215"/>
    </source>
</evidence>
<evidence type="ECO:0000313" key="1">
    <source>
        <dbReference type="EMBL" id="KAI8025013.1"/>
    </source>
</evidence>
<gene>
    <name evidence="1" type="ORF">LOK49_LG02G00921</name>
</gene>
<dbReference type="EMBL" id="CM045760">
    <property type="protein sequence ID" value="KAI8025013.1"/>
    <property type="molecule type" value="Genomic_DNA"/>
</dbReference>
<protein>
    <submittedName>
        <fullName evidence="1">F-box/kelch-repeat protein</fullName>
    </submittedName>
</protein>
<name>A0ACC0II08_9ERIC</name>
<keyword evidence="2" id="KW-1185">Reference proteome</keyword>